<keyword evidence="1" id="KW-0472">Membrane</keyword>
<dbReference type="Proteomes" id="UP000053989">
    <property type="component" value="Unassembled WGS sequence"/>
</dbReference>
<dbReference type="STRING" id="1036808.A0A0C3DSA1"/>
<dbReference type="OrthoDB" id="3038990at2759"/>
<evidence type="ECO:0000256" key="1">
    <source>
        <dbReference type="SAM" id="Phobius"/>
    </source>
</evidence>
<dbReference type="EMBL" id="KN822080">
    <property type="protein sequence ID" value="KIM58881.1"/>
    <property type="molecule type" value="Genomic_DNA"/>
</dbReference>
<accession>A0A0C3DSA1</accession>
<dbReference type="AlphaFoldDB" id="A0A0C3DSA1"/>
<keyword evidence="1" id="KW-1133">Transmembrane helix</keyword>
<keyword evidence="3" id="KW-1185">Reference proteome</keyword>
<keyword evidence="1" id="KW-0812">Transmembrane</keyword>
<evidence type="ECO:0000313" key="2">
    <source>
        <dbReference type="EMBL" id="KIM58881.1"/>
    </source>
</evidence>
<evidence type="ECO:0008006" key="4">
    <source>
        <dbReference type="Google" id="ProtNLM"/>
    </source>
</evidence>
<protein>
    <recommendedName>
        <fullName evidence="4">G-protein coupled receptors family 1 profile domain-containing protein</fullName>
    </recommendedName>
</protein>
<name>A0A0C3DSA1_9AGAM</name>
<proteinExistence type="predicted"/>
<reference evidence="3" key="2">
    <citation type="submission" date="2015-01" db="EMBL/GenBank/DDBJ databases">
        <title>Evolutionary Origins and Diversification of the Mycorrhizal Mutualists.</title>
        <authorList>
            <consortium name="DOE Joint Genome Institute"/>
            <consortium name="Mycorrhizal Genomics Consortium"/>
            <person name="Kohler A."/>
            <person name="Kuo A."/>
            <person name="Nagy L.G."/>
            <person name="Floudas D."/>
            <person name="Copeland A."/>
            <person name="Barry K.W."/>
            <person name="Cichocki N."/>
            <person name="Veneault-Fourrey C."/>
            <person name="LaButti K."/>
            <person name="Lindquist E.A."/>
            <person name="Lipzen A."/>
            <person name="Lundell T."/>
            <person name="Morin E."/>
            <person name="Murat C."/>
            <person name="Riley R."/>
            <person name="Ohm R."/>
            <person name="Sun H."/>
            <person name="Tunlid A."/>
            <person name="Henrissat B."/>
            <person name="Grigoriev I.V."/>
            <person name="Hibbett D.S."/>
            <person name="Martin F."/>
        </authorList>
    </citation>
    <scope>NUCLEOTIDE SEQUENCE [LARGE SCALE GENOMIC DNA]</scope>
    <source>
        <strain evidence="3">Foug A</strain>
    </source>
</reference>
<gene>
    <name evidence="2" type="ORF">SCLCIDRAFT_1049106</name>
</gene>
<evidence type="ECO:0000313" key="3">
    <source>
        <dbReference type="Proteomes" id="UP000053989"/>
    </source>
</evidence>
<dbReference type="InParanoid" id="A0A0C3DSA1"/>
<organism evidence="2 3">
    <name type="scientific">Scleroderma citrinum Foug A</name>
    <dbReference type="NCBI Taxonomy" id="1036808"/>
    <lineage>
        <taxon>Eukaryota</taxon>
        <taxon>Fungi</taxon>
        <taxon>Dikarya</taxon>
        <taxon>Basidiomycota</taxon>
        <taxon>Agaricomycotina</taxon>
        <taxon>Agaricomycetes</taxon>
        <taxon>Agaricomycetidae</taxon>
        <taxon>Boletales</taxon>
        <taxon>Sclerodermatineae</taxon>
        <taxon>Sclerodermataceae</taxon>
        <taxon>Scleroderma</taxon>
    </lineage>
</organism>
<dbReference type="HOGENOM" id="CLU_060549_1_0_1"/>
<reference evidence="2 3" key="1">
    <citation type="submission" date="2014-04" db="EMBL/GenBank/DDBJ databases">
        <authorList>
            <consortium name="DOE Joint Genome Institute"/>
            <person name="Kuo A."/>
            <person name="Kohler A."/>
            <person name="Nagy L.G."/>
            <person name="Floudas D."/>
            <person name="Copeland A."/>
            <person name="Barry K.W."/>
            <person name="Cichocki N."/>
            <person name="Veneault-Fourrey C."/>
            <person name="LaButti K."/>
            <person name="Lindquist E.A."/>
            <person name="Lipzen A."/>
            <person name="Lundell T."/>
            <person name="Morin E."/>
            <person name="Murat C."/>
            <person name="Sun H."/>
            <person name="Tunlid A."/>
            <person name="Henrissat B."/>
            <person name="Grigoriev I.V."/>
            <person name="Hibbett D.S."/>
            <person name="Martin F."/>
            <person name="Nordberg H.P."/>
            <person name="Cantor M.N."/>
            <person name="Hua S.X."/>
        </authorList>
    </citation>
    <scope>NUCLEOTIDE SEQUENCE [LARGE SCALE GENOMIC DNA]</scope>
    <source>
        <strain evidence="2 3">Foug A</strain>
    </source>
</reference>
<feature type="transmembrane region" description="Helical" evidence="1">
    <location>
        <begin position="98"/>
        <end position="118"/>
    </location>
</feature>
<feature type="transmembrane region" description="Helical" evidence="1">
    <location>
        <begin position="138"/>
        <end position="156"/>
    </location>
</feature>
<sequence length="296" mass="33183">MTCGFQAMIWDILSCLQQEWKLLRISKPQPAFFAYQLSRLSTLLFMILSVLQYTGPIGNCRSLQISSTVCLYVSVASSDSLFLARVCAVYYHKKPVRIAFILIWIVDLGVLCLFFTALDIIPIANTKHCINVSKDKSIMVPQFVSLFFDTMVYIFITTKLLPTRKLSEKKVTWRTIFSGESLPRLSHAIMQGGQQYYLIKVAGGMMNTFFWLIPSAPSVCRVAVAIPITGLNSSMACRVYRELKLGLVGQEEQQSDQEAAADAVFTTCVQVIPLTEVLSTKDVEAATCDSSEPRRR</sequence>